<name>A0AAV5C3Y1_ELECO</name>
<accession>A0AAV5C3Y1</accession>
<dbReference type="PANTHER" id="PTHR11614">
    <property type="entry name" value="PHOSPHOLIPASE-RELATED"/>
    <property type="match status" value="1"/>
</dbReference>
<organism evidence="3 4">
    <name type="scientific">Eleusine coracana subsp. coracana</name>
    <dbReference type="NCBI Taxonomy" id="191504"/>
    <lineage>
        <taxon>Eukaryota</taxon>
        <taxon>Viridiplantae</taxon>
        <taxon>Streptophyta</taxon>
        <taxon>Embryophyta</taxon>
        <taxon>Tracheophyta</taxon>
        <taxon>Spermatophyta</taxon>
        <taxon>Magnoliopsida</taxon>
        <taxon>Liliopsida</taxon>
        <taxon>Poales</taxon>
        <taxon>Poaceae</taxon>
        <taxon>PACMAD clade</taxon>
        <taxon>Chloridoideae</taxon>
        <taxon>Cynodonteae</taxon>
        <taxon>Eleusininae</taxon>
        <taxon>Eleusine</taxon>
    </lineage>
</organism>
<evidence type="ECO:0000256" key="1">
    <source>
        <dbReference type="SAM" id="MobiDB-lite"/>
    </source>
</evidence>
<dbReference type="EMBL" id="BQKI01000004">
    <property type="protein sequence ID" value="GJM92630.1"/>
    <property type="molecule type" value="Genomic_DNA"/>
</dbReference>
<feature type="region of interest" description="Disordered" evidence="1">
    <location>
        <begin position="153"/>
        <end position="230"/>
    </location>
</feature>
<comment type="caution">
    <text evidence="3">The sequence shown here is derived from an EMBL/GenBank/DDBJ whole genome shotgun (WGS) entry which is preliminary data.</text>
</comment>
<protein>
    <recommendedName>
        <fullName evidence="2">Serine aminopeptidase S33 domain-containing protein</fullName>
    </recommendedName>
</protein>
<evidence type="ECO:0000313" key="4">
    <source>
        <dbReference type="Proteomes" id="UP001054889"/>
    </source>
</evidence>
<feature type="region of interest" description="Disordered" evidence="1">
    <location>
        <begin position="104"/>
        <end position="131"/>
    </location>
</feature>
<dbReference type="SUPFAM" id="SSF53474">
    <property type="entry name" value="alpha/beta-Hydrolases"/>
    <property type="match status" value="1"/>
</dbReference>
<reference evidence="3" key="2">
    <citation type="submission" date="2021-12" db="EMBL/GenBank/DDBJ databases">
        <title>Resequencing data analysis of finger millet.</title>
        <authorList>
            <person name="Hatakeyama M."/>
            <person name="Aluri S."/>
            <person name="Balachadran M.T."/>
            <person name="Sivarajan S.R."/>
            <person name="Poveda L."/>
            <person name="Shimizu-Inatsugi R."/>
            <person name="Schlapbach R."/>
            <person name="Sreeman S.M."/>
            <person name="Shimizu K.K."/>
        </authorList>
    </citation>
    <scope>NUCLEOTIDE SEQUENCE</scope>
</reference>
<feature type="domain" description="Serine aminopeptidase S33" evidence="2">
    <location>
        <begin position="264"/>
        <end position="484"/>
    </location>
</feature>
<dbReference type="Proteomes" id="UP001054889">
    <property type="component" value="Unassembled WGS sequence"/>
</dbReference>
<dbReference type="InterPro" id="IPR029058">
    <property type="entry name" value="AB_hydrolase_fold"/>
</dbReference>
<feature type="compositionally biased region" description="Basic and acidic residues" evidence="1">
    <location>
        <begin position="157"/>
        <end position="170"/>
    </location>
</feature>
<gene>
    <name evidence="3" type="primary">ga09116</name>
    <name evidence="3" type="ORF">PR202_ga09116</name>
</gene>
<proteinExistence type="predicted"/>
<dbReference type="Pfam" id="PF12146">
    <property type="entry name" value="Hydrolase_4"/>
    <property type="match status" value="1"/>
</dbReference>
<feature type="compositionally biased region" description="Low complexity" evidence="1">
    <location>
        <begin position="205"/>
        <end position="221"/>
    </location>
</feature>
<reference evidence="3" key="1">
    <citation type="journal article" date="2018" name="DNA Res.">
        <title>Multiple hybrid de novo genome assembly of finger millet, an orphan allotetraploid crop.</title>
        <authorList>
            <person name="Hatakeyama M."/>
            <person name="Aluri S."/>
            <person name="Balachadran M.T."/>
            <person name="Sivarajan S.R."/>
            <person name="Patrignani A."/>
            <person name="Gruter S."/>
            <person name="Poveda L."/>
            <person name="Shimizu-Inatsugi R."/>
            <person name="Baeten J."/>
            <person name="Francoijs K.J."/>
            <person name="Nataraja K.N."/>
            <person name="Reddy Y.A.N."/>
            <person name="Phadnis S."/>
            <person name="Ravikumar R.L."/>
            <person name="Schlapbach R."/>
            <person name="Sreeman S.M."/>
            <person name="Shimizu K.K."/>
        </authorList>
    </citation>
    <scope>NUCLEOTIDE SEQUENCE</scope>
</reference>
<dbReference type="InterPro" id="IPR051044">
    <property type="entry name" value="MAG_DAG_Lipase"/>
</dbReference>
<evidence type="ECO:0000259" key="2">
    <source>
        <dbReference type="Pfam" id="PF12146"/>
    </source>
</evidence>
<feature type="compositionally biased region" description="Low complexity" evidence="1">
    <location>
        <begin position="119"/>
        <end position="131"/>
    </location>
</feature>
<keyword evidence="4" id="KW-1185">Reference proteome</keyword>
<dbReference type="InterPro" id="IPR022742">
    <property type="entry name" value="Hydrolase_4"/>
</dbReference>
<sequence length="525" mass="57794">MRKGISNGECKTERNFAIEEREHIKIERLFPPGIRGTCNDPKPEEEGWQAGWGDLAAAQRATTRGQERAWDQSAARVSCVVRQARAATTRGEVLCWRARRRPRSTSRCRSCPPPPLAPPGSSSSFPAATPGSSSFPGVRLLLLHGRRAWLLLPRSSPRRDPPLPMRRADVEETAECGGCGVQEGRSRARGRRSSRRSLPPPPVAAPNASSPNSTHSMSSSSTPPPSKSATRHLLLQEQGGIQAGGIEASPNSDMDTCKLPSNTDTAARLVHSGYAVYGIDHEGHGKSSGSKGYISNFTDIVKDCSDYFKSVCEKPTNRSKKRFLYGFSMGGTVVLQLHRRDPLYWDGAVLLAPMCKISDDMRPPSFVVSALKMISSVAPSWRVIPAPDMLDKVCKNPQFRKEIRSNPYMYTGKLALQTGRELLTVSLDIEKNLQEVSLPFLVLHGEDDIVANPSGSKLLHERAVSRDKTLKLYPGMWHVLMGERPEDVERVFADVISWLEDRAGGTAERMEMKARNGQAITDTIC</sequence>
<dbReference type="AlphaFoldDB" id="A0AAV5C3Y1"/>
<dbReference type="Gene3D" id="3.40.50.1820">
    <property type="entry name" value="alpha/beta hydrolase"/>
    <property type="match status" value="1"/>
</dbReference>
<evidence type="ECO:0000313" key="3">
    <source>
        <dbReference type="EMBL" id="GJM92630.1"/>
    </source>
</evidence>